<evidence type="ECO:0000313" key="2">
    <source>
        <dbReference type="Proteomes" id="UP000711614"/>
    </source>
</evidence>
<reference evidence="1 2" key="1">
    <citation type="submission" date="2021-03" db="EMBL/GenBank/DDBJ databases">
        <title>Sequencing the genomes of 1000 actinobacteria strains.</title>
        <authorList>
            <person name="Klenk H.-P."/>
        </authorList>
    </citation>
    <scope>NUCLEOTIDE SEQUENCE [LARGE SCALE GENOMIC DNA]</scope>
    <source>
        <strain evidence="1 2">DSM 16005</strain>
    </source>
</reference>
<gene>
    <name evidence="1" type="ORF">JOF48_000996</name>
</gene>
<name>A0ABS4YUV7_9MICC</name>
<dbReference type="RefSeq" id="WP_209677878.1">
    <property type="nucleotide sequence ID" value="NZ_JAGIOI010000001.1"/>
</dbReference>
<dbReference type="EMBL" id="JAGIOI010000001">
    <property type="protein sequence ID" value="MBP2412197.1"/>
    <property type="molecule type" value="Genomic_DNA"/>
</dbReference>
<dbReference type="InterPro" id="IPR029068">
    <property type="entry name" value="Glyas_Bleomycin-R_OHBP_Dase"/>
</dbReference>
<evidence type="ECO:0000313" key="1">
    <source>
        <dbReference type="EMBL" id="MBP2412197.1"/>
    </source>
</evidence>
<organism evidence="1 2">
    <name type="scientific">Arthrobacter stackebrandtii</name>
    <dbReference type="NCBI Taxonomy" id="272161"/>
    <lineage>
        <taxon>Bacteria</taxon>
        <taxon>Bacillati</taxon>
        <taxon>Actinomycetota</taxon>
        <taxon>Actinomycetes</taxon>
        <taxon>Micrococcales</taxon>
        <taxon>Micrococcaceae</taxon>
        <taxon>Arthrobacter</taxon>
    </lineage>
</organism>
<accession>A0ABS4YUV7</accession>
<comment type="caution">
    <text evidence="1">The sequence shown here is derived from an EMBL/GenBank/DDBJ whole genome shotgun (WGS) entry which is preliminary data.</text>
</comment>
<proteinExistence type="predicted"/>
<evidence type="ECO:0008006" key="3">
    <source>
        <dbReference type="Google" id="ProtNLM"/>
    </source>
</evidence>
<dbReference type="Proteomes" id="UP000711614">
    <property type="component" value="Unassembled WGS sequence"/>
</dbReference>
<dbReference type="SUPFAM" id="SSF54593">
    <property type="entry name" value="Glyoxalase/Bleomycin resistance protein/Dihydroxybiphenyl dioxygenase"/>
    <property type="match status" value="1"/>
</dbReference>
<keyword evidence="2" id="KW-1185">Reference proteome</keyword>
<protein>
    <recommendedName>
        <fullName evidence="3">VOC domain-containing protein</fullName>
    </recommendedName>
</protein>
<sequence>MLRVRPVHFTSDLDGYAAQLEDQGLKCVENHGDWRVFDSGNGKVGIHQADAGSPMDGATELGFEVRDHEIFVRRTLEDGTQAEVVDSRHGGTARVTAPGGFNFLADPVTDLSLPTGGPLAVTAVWHTPDTAAAEKVLADIGAKFVQHRADGGSLFRAKNGGFVATIKGGSNAVELEISRDLDGGGSEQ</sequence>